<evidence type="ECO:0000313" key="4">
    <source>
        <dbReference type="EMBL" id="MDH5162500.1"/>
    </source>
</evidence>
<evidence type="ECO:0000256" key="1">
    <source>
        <dbReference type="ARBA" id="ARBA00022723"/>
    </source>
</evidence>
<dbReference type="InterPro" id="IPR050072">
    <property type="entry name" value="Peptidase_M20A"/>
</dbReference>
<dbReference type="SUPFAM" id="SSF53187">
    <property type="entry name" value="Zn-dependent exopeptidases"/>
    <property type="match status" value="1"/>
</dbReference>
<dbReference type="InterPro" id="IPR011650">
    <property type="entry name" value="Peptidase_M20_dimer"/>
</dbReference>
<dbReference type="EMBL" id="JAROYP010000009">
    <property type="protein sequence ID" value="MDH5162500.1"/>
    <property type="molecule type" value="Genomic_DNA"/>
</dbReference>
<dbReference type="InterPro" id="IPR002933">
    <property type="entry name" value="Peptidase_M20"/>
</dbReference>
<protein>
    <submittedName>
        <fullName evidence="4">M20/M25/M40 family metallo-hydrolase</fullName>
    </submittedName>
</protein>
<dbReference type="GO" id="GO:0016787">
    <property type="term" value="F:hydrolase activity"/>
    <property type="evidence" value="ECO:0007669"/>
    <property type="project" value="UniProtKB-KW"/>
</dbReference>
<keyword evidence="1" id="KW-0479">Metal-binding</keyword>
<dbReference type="Pfam" id="PF07687">
    <property type="entry name" value="M20_dimer"/>
    <property type="match status" value="1"/>
</dbReference>
<organism evidence="4 5">
    <name type="scientific">Heyndrickxia oleronia</name>
    <dbReference type="NCBI Taxonomy" id="38875"/>
    <lineage>
        <taxon>Bacteria</taxon>
        <taxon>Bacillati</taxon>
        <taxon>Bacillota</taxon>
        <taxon>Bacilli</taxon>
        <taxon>Bacillales</taxon>
        <taxon>Bacillaceae</taxon>
        <taxon>Heyndrickxia</taxon>
    </lineage>
</organism>
<dbReference type="Pfam" id="PF01546">
    <property type="entry name" value="Peptidase_M20"/>
    <property type="match status" value="1"/>
</dbReference>
<feature type="domain" description="Peptidase M20 dimerisation" evidence="3">
    <location>
        <begin position="203"/>
        <end position="298"/>
    </location>
</feature>
<dbReference type="Gene3D" id="3.30.70.360">
    <property type="match status" value="1"/>
</dbReference>
<dbReference type="PANTHER" id="PTHR43808:SF17">
    <property type="entry name" value="PEPTIDASE M20"/>
    <property type="match status" value="1"/>
</dbReference>
<dbReference type="Proteomes" id="UP001159179">
    <property type="component" value="Unassembled WGS sequence"/>
</dbReference>
<dbReference type="AlphaFoldDB" id="A0AAW6SW93"/>
<name>A0AAW6SW93_9BACI</name>
<comment type="caution">
    <text evidence="4">The sequence shown here is derived from an EMBL/GenBank/DDBJ whole genome shotgun (WGS) entry which is preliminary data.</text>
</comment>
<reference evidence="4" key="1">
    <citation type="submission" date="2023-03" db="EMBL/GenBank/DDBJ databases">
        <title>Bacterial isolates from washroom surfaces on a university campus.</title>
        <authorList>
            <person name="Holman D.B."/>
            <person name="Gzyl K.E."/>
            <person name="Taheri A.E."/>
        </authorList>
    </citation>
    <scope>NUCLEOTIDE SEQUENCE</scope>
    <source>
        <strain evidence="4">RD03</strain>
    </source>
</reference>
<sequence length="425" mass="45760">MNDRSTDFHVSANIKKHFEELMRYGSVKSALNFIKLNNEQTTKEQIELTQIPAPTFKEQERANYFKNRFIELGLSNVQVDHVGNVIGERSGKEDGPNLVVSAHLDTVFPEGTDVKAKIINGKVYAPGIADDGRGLAALLTLIAALNDAEIDTVANLIFVATVGEEGLGDLRGVKYLFTHHDRIDGFISIEPGRPEKITYLATGSRRYQVTYFGPGGHSFGDFGLPSAVHALGRAIALIADLKTPIMPKTTFNVGTIKGGTSVNTIAQTAEMMIDLRSTSEHELLQVVENVLSILYQAAELENKRWGNTAVQVEVKLVGERPAGSQSTDSVLVQAACAATNALGFTPELDAPSSTDSNIAISLGIPAVTLGGGGDFGGVHTLNEYFDSKDAYFGIQKILLTVLGLVGLQGYINPLLHSDIKKGNHL</sequence>
<evidence type="ECO:0000259" key="3">
    <source>
        <dbReference type="Pfam" id="PF07687"/>
    </source>
</evidence>
<dbReference type="PANTHER" id="PTHR43808">
    <property type="entry name" value="ACETYLORNITHINE DEACETYLASE"/>
    <property type="match status" value="1"/>
</dbReference>
<dbReference type="InterPro" id="IPR036264">
    <property type="entry name" value="Bact_exopeptidase_dim_dom"/>
</dbReference>
<dbReference type="Gene3D" id="3.40.630.10">
    <property type="entry name" value="Zn peptidases"/>
    <property type="match status" value="1"/>
</dbReference>
<dbReference type="GO" id="GO:0046872">
    <property type="term" value="F:metal ion binding"/>
    <property type="evidence" value="ECO:0007669"/>
    <property type="project" value="UniProtKB-KW"/>
</dbReference>
<proteinExistence type="predicted"/>
<gene>
    <name evidence="4" type="ORF">P5X88_16320</name>
</gene>
<accession>A0AAW6SW93</accession>
<keyword evidence="2" id="KW-0378">Hydrolase</keyword>
<evidence type="ECO:0000313" key="5">
    <source>
        <dbReference type="Proteomes" id="UP001159179"/>
    </source>
</evidence>
<dbReference type="RefSeq" id="WP_280617407.1">
    <property type="nucleotide sequence ID" value="NZ_JAROYP010000009.1"/>
</dbReference>
<evidence type="ECO:0000256" key="2">
    <source>
        <dbReference type="ARBA" id="ARBA00022801"/>
    </source>
</evidence>
<dbReference type="SUPFAM" id="SSF55031">
    <property type="entry name" value="Bacterial exopeptidase dimerisation domain"/>
    <property type="match status" value="1"/>
</dbReference>